<evidence type="ECO:0000313" key="3">
    <source>
        <dbReference type="Proteomes" id="UP001165060"/>
    </source>
</evidence>
<reference evidence="2 3" key="1">
    <citation type="journal article" date="2023" name="Commun. Biol.">
        <title>Genome analysis of Parmales, the sister group of diatoms, reveals the evolutionary specialization of diatoms from phago-mixotrophs to photoautotrophs.</title>
        <authorList>
            <person name="Ban H."/>
            <person name="Sato S."/>
            <person name="Yoshikawa S."/>
            <person name="Yamada K."/>
            <person name="Nakamura Y."/>
            <person name="Ichinomiya M."/>
            <person name="Sato N."/>
            <person name="Blanc-Mathieu R."/>
            <person name="Endo H."/>
            <person name="Kuwata A."/>
            <person name="Ogata H."/>
        </authorList>
    </citation>
    <scope>NUCLEOTIDE SEQUENCE [LARGE SCALE GENOMIC DNA]</scope>
</reference>
<dbReference type="Proteomes" id="UP001165060">
    <property type="component" value="Unassembled WGS sequence"/>
</dbReference>
<feature type="compositionally biased region" description="Basic and acidic residues" evidence="1">
    <location>
        <begin position="1"/>
        <end position="16"/>
    </location>
</feature>
<keyword evidence="3" id="KW-1185">Reference proteome</keyword>
<sequence length="222" mass="24726">MAKQDANQKLEEELSRPRVRPQMLIAKVAKKKKTEGEDDGEMVDEISPYANKHIIIGSNNQISSTSMPPIPRKPFVNSNLNLNLPTPALVELDRRKQDTWQACHAGKMTFRGREGYADTTTKIDRLEAISAQGPTEGRWGGAATSARMCSFHGRYNPEDATPPVMTSLPPDDADEPGLIWCGLDVFRLKRGDEDTDKLDKFLAEFSASNQDEVMKYINDGAM</sequence>
<gene>
    <name evidence="2" type="ORF">TeGR_g38</name>
</gene>
<evidence type="ECO:0000256" key="1">
    <source>
        <dbReference type="SAM" id="MobiDB-lite"/>
    </source>
</evidence>
<feature type="region of interest" description="Disordered" evidence="1">
    <location>
        <begin position="1"/>
        <end position="20"/>
    </location>
</feature>
<organism evidence="2 3">
    <name type="scientific">Tetraparma gracilis</name>
    <dbReference type="NCBI Taxonomy" id="2962635"/>
    <lineage>
        <taxon>Eukaryota</taxon>
        <taxon>Sar</taxon>
        <taxon>Stramenopiles</taxon>
        <taxon>Ochrophyta</taxon>
        <taxon>Bolidophyceae</taxon>
        <taxon>Parmales</taxon>
        <taxon>Triparmaceae</taxon>
        <taxon>Tetraparma</taxon>
    </lineage>
</organism>
<proteinExistence type="predicted"/>
<dbReference type="EMBL" id="BRYB01004159">
    <property type="protein sequence ID" value="GMI26581.1"/>
    <property type="molecule type" value="Genomic_DNA"/>
</dbReference>
<accession>A0ABQ6MHS0</accession>
<name>A0ABQ6MHS0_9STRA</name>
<protein>
    <submittedName>
        <fullName evidence="2">Uncharacterized protein</fullName>
    </submittedName>
</protein>
<evidence type="ECO:0000313" key="2">
    <source>
        <dbReference type="EMBL" id="GMI26581.1"/>
    </source>
</evidence>
<comment type="caution">
    <text evidence="2">The sequence shown here is derived from an EMBL/GenBank/DDBJ whole genome shotgun (WGS) entry which is preliminary data.</text>
</comment>
<feature type="non-terminal residue" evidence="2">
    <location>
        <position position="222"/>
    </location>
</feature>